<evidence type="ECO:0000256" key="7">
    <source>
        <dbReference type="PIRSR" id="PIRSR602401-1"/>
    </source>
</evidence>
<dbReference type="Gene3D" id="1.10.630.10">
    <property type="entry name" value="Cytochrome P450"/>
    <property type="match status" value="1"/>
</dbReference>
<sequence length="493" mass="55627">MEPQYIALLLLTSCFYFLYRLMPSLQEPTRAVPGPFVARFSSLWYFSRLYSGQFHDENVELHEKWGNIVRLAPNMYSIDDPEATKILYGPGTRFWKSDWYSVWGSPAIASVNLFALQDTKVHASVRRQYASYFAMSSVVGYEDYIDNVTDVFCAKLEEYAAAATVIDFGHWLQCYAFDVIAKITFGERFGFLDAGHDIGSIMSNLESFGLYSTLTGVYPCIHRLISRLNPKQANNYLVDFTVSKLEARRIAFEQGKPLPDTLDFCTKFAVANEKSPETFSPLHVIVGAGSNIAAGSETTSIALSSILANLLNSPTVLQKVRQEIKNARDKGAVSRPITFAQAQGLKYLQAVVKEGMRLHPSAALPLWRNVPEGGATIAGQYFRAGTVVGINPWVAHRNQSIFGPDAKSFRPERWLEASSEQAAAMERYWIPFGMGARTCIGKNISFLEISKLLPELVQRFDLEQVEPQEMKNINRWFVKQKNFKVRFKARDDF</sequence>
<dbReference type="FunFam" id="1.10.630.10:FF:000050">
    <property type="entry name" value="Cytochrome P450 monooxygenase"/>
    <property type="match status" value="1"/>
</dbReference>
<comment type="similarity">
    <text evidence="2 8">Belongs to the cytochrome P450 family.</text>
</comment>
<keyword evidence="6 8" id="KW-0503">Monooxygenase</keyword>
<dbReference type="GO" id="GO:0005506">
    <property type="term" value="F:iron ion binding"/>
    <property type="evidence" value="ECO:0007669"/>
    <property type="project" value="InterPro"/>
</dbReference>
<dbReference type="AlphaFoldDB" id="A0AAV9NSM5"/>
<dbReference type="Proteomes" id="UP001358417">
    <property type="component" value="Unassembled WGS sequence"/>
</dbReference>
<evidence type="ECO:0000256" key="8">
    <source>
        <dbReference type="RuleBase" id="RU000461"/>
    </source>
</evidence>
<keyword evidence="4 8" id="KW-0560">Oxidoreductase</keyword>
<dbReference type="GO" id="GO:0004497">
    <property type="term" value="F:monooxygenase activity"/>
    <property type="evidence" value="ECO:0007669"/>
    <property type="project" value="UniProtKB-KW"/>
</dbReference>
<accession>A0AAV9NSM5</accession>
<dbReference type="InterPro" id="IPR050121">
    <property type="entry name" value="Cytochrome_P450_monoxygenase"/>
</dbReference>
<dbReference type="GeneID" id="89968407"/>
<dbReference type="GO" id="GO:0016705">
    <property type="term" value="F:oxidoreductase activity, acting on paired donors, with incorporation or reduction of molecular oxygen"/>
    <property type="evidence" value="ECO:0007669"/>
    <property type="project" value="InterPro"/>
</dbReference>
<evidence type="ECO:0000256" key="9">
    <source>
        <dbReference type="SAM" id="SignalP"/>
    </source>
</evidence>
<dbReference type="SUPFAM" id="SSF48264">
    <property type="entry name" value="Cytochrome P450"/>
    <property type="match status" value="1"/>
</dbReference>
<evidence type="ECO:0000256" key="4">
    <source>
        <dbReference type="ARBA" id="ARBA00023002"/>
    </source>
</evidence>
<keyword evidence="11" id="KW-1185">Reference proteome</keyword>
<dbReference type="PANTHER" id="PTHR24305:SF190">
    <property type="entry name" value="P450, PUTATIVE (EUROFUNG)-RELATED"/>
    <property type="match status" value="1"/>
</dbReference>
<keyword evidence="7 8" id="KW-0349">Heme</keyword>
<evidence type="ECO:0000313" key="10">
    <source>
        <dbReference type="EMBL" id="KAK5064352.1"/>
    </source>
</evidence>
<feature type="chain" id="PRO_5043978971" description="Cytochrome P450" evidence="9">
    <location>
        <begin position="27"/>
        <end position="493"/>
    </location>
</feature>
<dbReference type="InterPro" id="IPR036396">
    <property type="entry name" value="Cyt_P450_sf"/>
</dbReference>
<dbReference type="InterPro" id="IPR001128">
    <property type="entry name" value="Cyt_P450"/>
</dbReference>
<dbReference type="RefSeq" id="XP_064711676.1">
    <property type="nucleotide sequence ID" value="XM_064843816.1"/>
</dbReference>
<dbReference type="PRINTS" id="PR00463">
    <property type="entry name" value="EP450I"/>
</dbReference>
<evidence type="ECO:0000256" key="1">
    <source>
        <dbReference type="ARBA" id="ARBA00001971"/>
    </source>
</evidence>
<feature type="signal peptide" evidence="9">
    <location>
        <begin position="1"/>
        <end position="26"/>
    </location>
</feature>
<evidence type="ECO:0000256" key="3">
    <source>
        <dbReference type="ARBA" id="ARBA00022723"/>
    </source>
</evidence>
<evidence type="ECO:0000313" key="11">
    <source>
        <dbReference type="Proteomes" id="UP001358417"/>
    </source>
</evidence>
<organism evidence="10 11">
    <name type="scientific">Exophiala bonariae</name>
    <dbReference type="NCBI Taxonomy" id="1690606"/>
    <lineage>
        <taxon>Eukaryota</taxon>
        <taxon>Fungi</taxon>
        <taxon>Dikarya</taxon>
        <taxon>Ascomycota</taxon>
        <taxon>Pezizomycotina</taxon>
        <taxon>Eurotiomycetes</taxon>
        <taxon>Chaetothyriomycetidae</taxon>
        <taxon>Chaetothyriales</taxon>
        <taxon>Herpotrichiellaceae</taxon>
        <taxon>Exophiala</taxon>
    </lineage>
</organism>
<feature type="binding site" description="axial binding residue" evidence="7">
    <location>
        <position position="439"/>
    </location>
    <ligand>
        <name>heme</name>
        <dbReference type="ChEBI" id="CHEBI:30413"/>
    </ligand>
    <ligandPart>
        <name>Fe</name>
        <dbReference type="ChEBI" id="CHEBI:18248"/>
    </ligandPart>
</feature>
<evidence type="ECO:0000256" key="5">
    <source>
        <dbReference type="ARBA" id="ARBA00023004"/>
    </source>
</evidence>
<dbReference type="Pfam" id="PF00067">
    <property type="entry name" value="p450"/>
    <property type="match status" value="1"/>
</dbReference>
<name>A0AAV9NSM5_9EURO</name>
<keyword evidence="3 7" id="KW-0479">Metal-binding</keyword>
<gene>
    <name evidence="10" type="ORF">LTR84_000185</name>
</gene>
<dbReference type="InterPro" id="IPR017972">
    <property type="entry name" value="Cyt_P450_CS"/>
</dbReference>
<dbReference type="EMBL" id="JAVRRD010000001">
    <property type="protein sequence ID" value="KAK5064352.1"/>
    <property type="molecule type" value="Genomic_DNA"/>
</dbReference>
<dbReference type="CDD" id="cd11060">
    <property type="entry name" value="CYP57A1-like"/>
    <property type="match status" value="1"/>
</dbReference>
<protein>
    <recommendedName>
        <fullName evidence="12">Cytochrome P450</fullName>
    </recommendedName>
</protein>
<evidence type="ECO:0008006" key="12">
    <source>
        <dbReference type="Google" id="ProtNLM"/>
    </source>
</evidence>
<reference evidence="10 11" key="1">
    <citation type="submission" date="2023-08" db="EMBL/GenBank/DDBJ databases">
        <title>Black Yeasts Isolated from many extreme environments.</title>
        <authorList>
            <person name="Coleine C."/>
            <person name="Stajich J.E."/>
            <person name="Selbmann L."/>
        </authorList>
    </citation>
    <scope>NUCLEOTIDE SEQUENCE [LARGE SCALE GENOMIC DNA]</scope>
    <source>
        <strain evidence="10 11">CCFEE 5792</strain>
    </source>
</reference>
<evidence type="ECO:0000256" key="2">
    <source>
        <dbReference type="ARBA" id="ARBA00010617"/>
    </source>
</evidence>
<keyword evidence="9" id="KW-0732">Signal</keyword>
<dbReference type="PRINTS" id="PR00385">
    <property type="entry name" value="P450"/>
</dbReference>
<keyword evidence="5 7" id="KW-0408">Iron</keyword>
<dbReference type="PROSITE" id="PS00086">
    <property type="entry name" value="CYTOCHROME_P450"/>
    <property type="match status" value="1"/>
</dbReference>
<dbReference type="PANTHER" id="PTHR24305">
    <property type="entry name" value="CYTOCHROME P450"/>
    <property type="match status" value="1"/>
</dbReference>
<comment type="caution">
    <text evidence="10">The sequence shown here is derived from an EMBL/GenBank/DDBJ whole genome shotgun (WGS) entry which is preliminary data.</text>
</comment>
<comment type="cofactor">
    <cofactor evidence="1 7">
        <name>heme</name>
        <dbReference type="ChEBI" id="CHEBI:30413"/>
    </cofactor>
</comment>
<dbReference type="GO" id="GO:0020037">
    <property type="term" value="F:heme binding"/>
    <property type="evidence" value="ECO:0007669"/>
    <property type="project" value="InterPro"/>
</dbReference>
<dbReference type="InterPro" id="IPR002401">
    <property type="entry name" value="Cyt_P450_E_grp-I"/>
</dbReference>
<evidence type="ECO:0000256" key="6">
    <source>
        <dbReference type="ARBA" id="ARBA00023033"/>
    </source>
</evidence>
<proteinExistence type="inferred from homology"/>